<evidence type="ECO:0000313" key="1">
    <source>
        <dbReference type="EMBL" id="KWA72383.1"/>
    </source>
</evidence>
<evidence type="ECO:0000313" key="2">
    <source>
        <dbReference type="Proteomes" id="UP000060630"/>
    </source>
</evidence>
<accession>A0A106PQC1</accession>
<dbReference type="RefSeq" id="WP_059641674.1">
    <property type="nucleotide sequence ID" value="NZ_LOVD01000019.1"/>
</dbReference>
<dbReference type="Proteomes" id="UP000060630">
    <property type="component" value="Unassembled WGS sequence"/>
</dbReference>
<proteinExistence type="predicted"/>
<protein>
    <submittedName>
        <fullName evidence="1">Uncharacterized protein</fullName>
    </submittedName>
</protein>
<dbReference type="EMBL" id="LPHD01000196">
    <property type="protein sequence ID" value="KWA72383.1"/>
    <property type="molecule type" value="Genomic_DNA"/>
</dbReference>
<organism evidence="1 2">
    <name type="scientific">Burkholderia ubonensis</name>
    <dbReference type="NCBI Taxonomy" id="101571"/>
    <lineage>
        <taxon>Bacteria</taxon>
        <taxon>Pseudomonadati</taxon>
        <taxon>Pseudomonadota</taxon>
        <taxon>Betaproteobacteria</taxon>
        <taxon>Burkholderiales</taxon>
        <taxon>Burkholderiaceae</taxon>
        <taxon>Burkholderia</taxon>
        <taxon>Burkholderia cepacia complex</taxon>
    </lineage>
</organism>
<sequence>MSVSVRIAYDRSEQGRAGVCECGASVRVASQRDRLAPKQAGAARAGATVRAAAADCIRASGA</sequence>
<dbReference type="AlphaFoldDB" id="A0A106PQC1"/>
<name>A0A106PQC1_9BURK</name>
<comment type="caution">
    <text evidence="1">The sequence shown here is derived from an EMBL/GenBank/DDBJ whole genome shotgun (WGS) entry which is preliminary data.</text>
</comment>
<reference evidence="1 2" key="1">
    <citation type="submission" date="2015-11" db="EMBL/GenBank/DDBJ databases">
        <title>Expanding the genomic diversity of Burkholderia species for the development of highly accurate diagnostics.</title>
        <authorList>
            <person name="Sahl J."/>
            <person name="Keim P."/>
            <person name="Wagner D."/>
        </authorList>
    </citation>
    <scope>NUCLEOTIDE SEQUENCE [LARGE SCALE GENOMIC DNA]</scope>
    <source>
        <strain evidence="1 2">MSMB2087WGS</strain>
    </source>
</reference>
<gene>
    <name evidence="1" type="ORF">WL29_05830</name>
</gene>